<comment type="cofactor">
    <cofactor evidence="1">
        <name>[4Fe-4S] cluster</name>
        <dbReference type="ChEBI" id="CHEBI:49883"/>
    </cofactor>
</comment>
<dbReference type="GO" id="GO:0031419">
    <property type="term" value="F:cobalamin binding"/>
    <property type="evidence" value="ECO:0007669"/>
    <property type="project" value="InterPro"/>
</dbReference>
<dbReference type="Gene3D" id="3.40.50.280">
    <property type="entry name" value="Cobalamin-binding domain"/>
    <property type="match status" value="1"/>
</dbReference>
<reference evidence="11" key="1">
    <citation type="journal article" date="2020" name="mSystems">
        <title>Genome- and Community-Level Interaction Insights into Carbon Utilization and Element Cycling Functions of Hydrothermarchaeota in Hydrothermal Sediment.</title>
        <authorList>
            <person name="Zhou Z."/>
            <person name="Liu Y."/>
            <person name="Xu W."/>
            <person name="Pan J."/>
            <person name="Luo Z.H."/>
            <person name="Li M."/>
        </authorList>
    </citation>
    <scope>NUCLEOTIDE SEQUENCE [LARGE SCALE GENOMIC DNA]</scope>
    <source>
        <strain evidence="11">SpSt-1181</strain>
    </source>
</reference>
<evidence type="ECO:0000313" key="11">
    <source>
        <dbReference type="EMBL" id="HED30709.1"/>
    </source>
</evidence>
<evidence type="ECO:0000256" key="3">
    <source>
        <dbReference type="ARBA" id="ARBA00022679"/>
    </source>
</evidence>
<protein>
    <submittedName>
        <fullName evidence="11">B12-binding domain-containing radical SAM protein</fullName>
    </submittedName>
</protein>
<evidence type="ECO:0000259" key="10">
    <source>
        <dbReference type="PROSITE" id="PS51918"/>
    </source>
</evidence>
<keyword evidence="4" id="KW-0949">S-adenosyl-L-methionine</keyword>
<keyword evidence="2" id="KW-0489">Methyltransferase</keyword>
<dbReference type="InterPro" id="IPR007197">
    <property type="entry name" value="rSAM"/>
</dbReference>
<keyword evidence="3" id="KW-0808">Transferase</keyword>
<name>A0A831SS23_PROAE</name>
<dbReference type="InterPro" id="IPR034466">
    <property type="entry name" value="Methyltransferase_Class_B"/>
</dbReference>
<keyword evidence="7" id="KW-0411">Iron-sulfur</keyword>
<organism evidence="11">
    <name type="scientific">Prosthecochloris aestuarii</name>
    <dbReference type="NCBI Taxonomy" id="1102"/>
    <lineage>
        <taxon>Bacteria</taxon>
        <taxon>Pseudomonadati</taxon>
        <taxon>Chlorobiota</taxon>
        <taxon>Chlorobiia</taxon>
        <taxon>Chlorobiales</taxon>
        <taxon>Chlorobiaceae</taxon>
        <taxon>Prosthecochloris</taxon>
    </lineage>
</organism>
<dbReference type="GO" id="GO:0003824">
    <property type="term" value="F:catalytic activity"/>
    <property type="evidence" value="ECO:0007669"/>
    <property type="project" value="InterPro"/>
</dbReference>
<dbReference type="Proteomes" id="UP000886335">
    <property type="component" value="Unassembled WGS sequence"/>
</dbReference>
<dbReference type="InterPro" id="IPR006158">
    <property type="entry name" value="Cobalamin-bd"/>
</dbReference>
<keyword evidence="5" id="KW-0479">Metal-binding</keyword>
<dbReference type="SFLD" id="SFLDG01082">
    <property type="entry name" value="B12-binding_domain_containing"/>
    <property type="match status" value="1"/>
</dbReference>
<dbReference type="Gene3D" id="3.80.30.20">
    <property type="entry name" value="tm_1862 like domain"/>
    <property type="match status" value="1"/>
</dbReference>
<dbReference type="InterPro" id="IPR058240">
    <property type="entry name" value="rSAM_sf"/>
</dbReference>
<dbReference type="PANTHER" id="PTHR43409:SF7">
    <property type="entry name" value="BLL1977 PROTEIN"/>
    <property type="match status" value="1"/>
</dbReference>
<dbReference type="CDD" id="cd01335">
    <property type="entry name" value="Radical_SAM"/>
    <property type="match status" value="1"/>
</dbReference>
<dbReference type="Pfam" id="PF04055">
    <property type="entry name" value="Radical_SAM"/>
    <property type="match status" value="1"/>
</dbReference>
<keyword evidence="8" id="KW-1133">Transmembrane helix</keyword>
<evidence type="ECO:0000256" key="1">
    <source>
        <dbReference type="ARBA" id="ARBA00001966"/>
    </source>
</evidence>
<gene>
    <name evidence="11" type="ORF">ENN50_03265</name>
</gene>
<feature type="transmembrane region" description="Helical" evidence="8">
    <location>
        <begin position="440"/>
        <end position="458"/>
    </location>
</feature>
<evidence type="ECO:0000256" key="7">
    <source>
        <dbReference type="ARBA" id="ARBA00023014"/>
    </source>
</evidence>
<feature type="domain" description="Radical SAM core" evidence="10">
    <location>
        <begin position="183"/>
        <end position="401"/>
    </location>
</feature>
<accession>A0A831SS23</accession>
<evidence type="ECO:0000256" key="2">
    <source>
        <dbReference type="ARBA" id="ARBA00022603"/>
    </source>
</evidence>
<dbReference type="AlphaFoldDB" id="A0A831SS23"/>
<evidence type="ECO:0000256" key="8">
    <source>
        <dbReference type="SAM" id="Phobius"/>
    </source>
</evidence>
<dbReference type="GO" id="GO:0005829">
    <property type="term" value="C:cytosol"/>
    <property type="evidence" value="ECO:0007669"/>
    <property type="project" value="TreeGrafter"/>
</dbReference>
<dbReference type="EMBL" id="DSBW01000076">
    <property type="protein sequence ID" value="HED30709.1"/>
    <property type="molecule type" value="Genomic_DNA"/>
</dbReference>
<evidence type="ECO:0000256" key="5">
    <source>
        <dbReference type="ARBA" id="ARBA00022723"/>
    </source>
</evidence>
<dbReference type="SMART" id="SM00729">
    <property type="entry name" value="Elp3"/>
    <property type="match status" value="1"/>
</dbReference>
<dbReference type="PROSITE" id="PS51332">
    <property type="entry name" value="B12_BINDING"/>
    <property type="match status" value="1"/>
</dbReference>
<dbReference type="SFLD" id="SFLDG01123">
    <property type="entry name" value="methyltransferase_(Class_B)"/>
    <property type="match status" value="1"/>
</dbReference>
<dbReference type="InterPro" id="IPR023404">
    <property type="entry name" value="rSAM_horseshoe"/>
</dbReference>
<dbReference type="InterPro" id="IPR051198">
    <property type="entry name" value="BchE-like"/>
</dbReference>
<dbReference type="SFLD" id="SFLDS00029">
    <property type="entry name" value="Radical_SAM"/>
    <property type="match status" value="1"/>
</dbReference>
<keyword evidence="6" id="KW-0408">Iron</keyword>
<evidence type="ECO:0000259" key="9">
    <source>
        <dbReference type="PROSITE" id="PS51332"/>
    </source>
</evidence>
<sequence>MDSLKNVLLVFVASEGGVDGTRSVHAPERTSLLRKWIDSTAGDLIKKTQFAIPPLSLMVLASVHVEGVRQEICDLRFDDLPLDRNWDLIAISVQTGTAARAFRLAADLRADGFRVALGGPHVTLFPDNCREFADVVVTGEADDIWKDVLLDLRNDALRQVYTATSFPDLGMPRPIHTGLLDTHRYFTTNIIQTSRGCPFSCDFCNVHIMNGNRLRQRRIDDVVDEVRRFERNDRRIFFFVDDSIDADPEYAKELFKRLIPLKIKWFGQATTILGQRPELLETFSRSRCVALLAGIESIEQTSRMAHRKTQNRSTDLARNVINIRQSGISLYGSFIYGLDGDTLETPSVILDFIRYTGLDVPGINILRPNPGTGIFQRLQEEGRLLFDPDDLHAYRYTFGQELLYKPKNISVPDFIESYCQLTKRIFTPARSLQRGMSAPAAKTAVALFNMFYTYLYSLSRKDLKKQLKCHTQP</sequence>
<dbReference type="GO" id="GO:0051539">
    <property type="term" value="F:4 iron, 4 sulfur cluster binding"/>
    <property type="evidence" value="ECO:0007669"/>
    <property type="project" value="UniProtKB-KW"/>
</dbReference>
<comment type="caution">
    <text evidence="11">The sequence shown here is derived from an EMBL/GenBank/DDBJ whole genome shotgun (WGS) entry which is preliminary data.</text>
</comment>
<feature type="domain" description="B12-binding" evidence="9">
    <location>
        <begin position="82"/>
        <end position="159"/>
    </location>
</feature>
<evidence type="ECO:0000256" key="6">
    <source>
        <dbReference type="ARBA" id="ARBA00023004"/>
    </source>
</evidence>
<dbReference type="SUPFAM" id="SSF102114">
    <property type="entry name" value="Radical SAM enzymes"/>
    <property type="match status" value="1"/>
</dbReference>
<proteinExistence type="predicted"/>
<dbReference type="PROSITE" id="PS51918">
    <property type="entry name" value="RADICAL_SAM"/>
    <property type="match status" value="1"/>
</dbReference>
<evidence type="ECO:0000256" key="4">
    <source>
        <dbReference type="ARBA" id="ARBA00022691"/>
    </source>
</evidence>
<keyword evidence="8" id="KW-0472">Membrane</keyword>
<keyword evidence="8" id="KW-0812">Transmembrane</keyword>
<dbReference type="GO" id="GO:0046872">
    <property type="term" value="F:metal ion binding"/>
    <property type="evidence" value="ECO:0007669"/>
    <property type="project" value="UniProtKB-KW"/>
</dbReference>
<dbReference type="PANTHER" id="PTHR43409">
    <property type="entry name" value="ANAEROBIC MAGNESIUM-PROTOPORPHYRIN IX MONOMETHYL ESTER CYCLASE-RELATED"/>
    <property type="match status" value="1"/>
</dbReference>
<dbReference type="InterPro" id="IPR006638">
    <property type="entry name" value="Elp3/MiaA/NifB-like_rSAM"/>
</dbReference>